<evidence type="ECO:0000313" key="3">
    <source>
        <dbReference type="Proteomes" id="UP001205185"/>
    </source>
</evidence>
<dbReference type="EMBL" id="JAMTCO010000001">
    <property type="protein sequence ID" value="MCP2267986.1"/>
    <property type="molecule type" value="Genomic_DNA"/>
</dbReference>
<reference evidence="2 3" key="1">
    <citation type="submission" date="2022-06" db="EMBL/GenBank/DDBJ databases">
        <title>Genomic Encyclopedia of Archaeal and Bacterial Type Strains, Phase II (KMG-II): from individual species to whole genera.</title>
        <authorList>
            <person name="Goeker M."/>
        </authorList>
    </citation>
    <scope>NUCLEOTIDE SEQUENCE [LARGE SCALE GENOMIC DNA]</scope>
    <source>
        <strain evidence="2 3">DSM 44255</strain>
    </source>
</reference>
<sequence>MNDPTSHAPTSHDGTTYDSQDGPAAASAEQDYDLAISFADEQSNTADELVRACEQRGLIVLHGPEHTHDWWASKEGGDLPKARIRYFVPLVSTIDAFTEAALRAVKAGDEHVLPALVGDVSVPADLIHPHVTYLRAEASRPERFVDSLATRVELAETSGIGRALVADVVSRTKARAEVSGTPVSFSRYAEQDTVLRYLGEQFAAAMPGLDASRFTGTVHIGDARIAVRVEQAGDTVYALDIQRGGIGGDETVNFVVGRHDAGSACSNGWARPVYDAKAGALLELRDLSLLGGGSETRVYRKDELFAVLWKRVNAVLTATSAR</sequence>
<proteinExistence type="predicted"/>
<dbReference type="RefSeq" id="WP_253884911.1">
    <property type="nucleotide sequence ID" value="NZ_BAAAVB010000026.1"/>
</dbReference>
<organism evidence="2 3">
    <name type="scientific">Actinokineospora diospyrosa</name>
    <dbReference type="NCBI Taxonomy" id="103728"/>
    <lineage>
        <taxon>Bacteria</taxon>
        <taxon>Bacillati</taxon>
        <taxon>Actinomycetota</taxon>
        <taxon>Actinomycetes</taxon>
        <taxon>Pseudonocardiales</taxon>
        <taxon>Pseudonocardiaceae</taxon>
        <taxon>Actinokineospora</taxon>
    </lineage>
</organism>
<evidence type="ECO:0000256" key="1">
    <source>
        <dbReference type="SAM" id="MobiDB-lite"/>
    </source>
</evidence>
<comment type="caution">
    <text evidence="2">The sequence shown here is derived from an EMBL/GenBank/DDBJ whole genome shotgun (WGS) entry which is preliminary data.</text>
</comment>
<name>A0ABT1I5U7_9PSEU</name>
<feature type="compositionally biased region" description="Polar residues" evidence="1">
    <location>
        <begin position="1"/>
        <end position="19"/>
    </location>
</feature>
<keyword evidence="3" id="KW-1185">Reference proteome</keyword>
<feature type="region of interest" description="Disordered" evidence="1">
    <location>
        <begin position="1"/>
        <end position="26"/>
    </location>
</feature>
<evidence type="ECO:0000313" key="2">
    <source>
        <dbReference type="EMBL" id="MCP2267986.1"/>
    </source>
</evidence>
<protein>
    <submittedName>
        <fullName evidence="2">Uncharacterized protein</fullName>
    </submittedName>
</protein>
<dbReference type="Proteomes" id="UP001205185">
    <property type="component" value="Unassembled WGS sequence"/>
</dbReference>
<gene>
    <name evidence="2" type="ORF">LV75_000468</name>
</gene>
<accession>A0ABT1I5U7</accession>